<sequence length="373" mass="40483">MKAQTILFIIDGLAGGGAEKVVLSLAGAMAVRGHDVTIASLRKECAYPIPEGVTLLQVEDHYRGPFRRQTEIGRRARQLDQALAGYFAERPIDLAISSLPKTDRIVAASKRLRNAWMCLHGAVVQSQLGRRHGISRWFKRRQLTATYHQRKLLLVSPGLQQDLALLPAITAQSLVTIPNPFDFGEIARLAAAPCPLDNQPFLLHVGRFHPVKRHDRLLQAFARSHYSGQLVLLGKGTKQETSTIRHEIARLGLTQRVLLAGFQENPYPYLRAAEALVLSSDTEGFGNVLIEALACGTPVVSTDCPFGPRSILSGPLATGLAACDPDSLAAAIDRVVATPPQLPPGALDRFAIDHVVDQYLALATLNTATDAKP</sequence>
<dbReference type="AlphaFoldDB" id="A0A1Y6BDM0"/>
<dbReference type="EMBL" id="FXAG01000003">
    <property type="protein sequence ID" value="SMF02281.1"/>
    <property type="molecule type" value="Genomic_DNA"/>
</dbReference>
<dbReference type="InterPro" id="IPR028098">
    <property type="entry name" value="Glyco_trans_4-like_N"/>
</dbReference>
<evidence type="ECO:0000313" key="4">
    <source>
        <dbReference type="Proteomes" id="UP000192920"/>
    </source>
</evidence>
<accession>A0A1Y6BDM0</accession>
<dbReference type="GO" id="GO:0016757">
    <property type="term" value="F:glycosyltransferase activity"/>
    <property type="evidence" value="ECO:0007669"/>
    <property type="project" value="TreeGrafter"/>
</dbReference>
<dbReference type="SUPFAM" id="SSF53756">
    <property type="entry name" value="UDP-Glycosyltransferase/glycogen phosphorylase"/>
    <property type="match status" value="1"/>
</dbReference>
<reference evidence="4" key="1">
    <citation type="submission" date="2017-04" db="EMBL/GenBank/DDBJ databases">
        <authorList>
            <person name="Varghese N."/>
            <person name="Submissions S."/>
        </authorList>
    </citation>
    <scope>NUCLEOTIDE SEQUENCE [LARGE SCALE GENOMIC DNA]</scope>
    <source>
        <strain evidence="4">DSM 22618</strain>
    </source>
</reference>
<gene>
    <name evidence="3" type="ORF">SAMN02745746_00789</name>
</gene>
<protein>
    <submittedName>
        <fullName evidence="3">Glycosyltransferase Family 4</fullName>
    </submittedName>
</protein>
<dbReference type="PANTHER" id="PTHR12526">
    <property type="entry name" value="GLYCOSYLTRANSFERASE"/>
    <property type="match status" value="1"/>
</dbReference>
<proteinExistence type="predicted"/>
<dbReference type="Gene3D" id="3.40.50.2000">
    <property type="entry name" value="Glycogen Phosphorylase B"/>
    <property type="match status" value="2"/>
</dbReference>
<feature type="domain" description="Glycosyltransferase subfamily 4-like N-terminal" evidence="2">
    <location>
        <begin position="16"/>
        <end position="182"/>
    </location>
</feature>
<dbReference type="InterPro" id="IPR001296">
    <property type="entry name" value="Glyco_trans_1"/>
</dbReference>
<dbReference type="RefSeq" id="WP_085275132.1">
    <property type="nucleotide sequence ID" value="NZ_FXAG01000003.1"/>
</dbReference>
<feature type="domain" description="Glycosyl transferase family 1" evidence="1">
    <location>
        <begin position="197"/>
        <end position="339"/>
    </location>
</feature>
<dbReference type="Pfam" id="PF00534">
    <property type="entry name" value="Glycos_transf_1"/>
    <property type="match status" value="1"/>
</dbReference>
<evidence type="ECO:0000313" key="3">
    <source>
        <dbReference type="EMBL" id="SMF02281.1"/>
    </source>
</evidence>
<evidence type="ECO:0000259" key="2">
    <source>
        <dbReference type="Pfam" id="PF13439"/>
    </source>
</evidence>
<keyword evidence="4" id="KW-1185">Reference proteome</keyword>
<dbReference type="STRING" id="1123014.SAMN02745746_00789"/>
<dbReference type="CDD" id="cd03811">
    <property type="entry name" value="GT4_GT28_WabH-like"/>
    <property type="match status" value="1"/>
</dbReference>
<name>A0A1Y6BDM0_9NEIS</name>
<keyword evidence="3" id="KW-0808">Transferase</keyword>
<organism evidence="3 4">
    <name type="scientific">Pseudogulbenkiania subflava DSM 22618</name>
    <dbReference type="NCBI Taxonomy" id="1123014"/>
    <lineage>
        <taxon>Bacteria</taxon>
        <taxon>Pseudomonadati</taxon>
        <taxon>Pseudomonadota</taxon>
        <taxon>Betaproteobacteria</taxon>
        <taxon>Neisseriales</taxon>
        <taxon>Chromobacteriaceae</taxon>
        <taxon>Pseudogulbenkiania</taxon>
    </lineage>
</organism>
<dbReference type="Pfam" id="PF13439">
    <property type="entry name" value="Glyco_transf_4"/>
    <property type="match status" value="1"/>
</dbReference>
<dbReference type="Proteomes" id="UP000192920">
    <property type="component" value="Unassembled WGS sequence"/>
</dbReference>
<dbReference type="PANTHER" id="PTHR12526:SF638">
    <property type="entry name" value="SPORE COAT PROTEIN SA"/>
    <property type="match status" value="1"/>
</dbReference>
<evidence type="ECO:0000259" key="1">
    <source>
        <dbReference type="Pfam" id="PF00534"/>
    </source>
</evidence>